<dbReference type="InterPro" id="IPR056310">
    <property type="entry name" value="Ig-CFAP74_4th"/>
</dbReference>
<feature type="region of interest" description="Disordered" evidence="2">
    <location>
        <begin position="187"/>
        <end position="226"/>
    </location>
</feature>
<sequence>MSDEVEEGIFADESDEIPIDYEIDDDDGDSLTDGADTTFTFSDTEENELSSAESKMTRGEQINMIYLRRYIDQLAEKAEERNHHVQRTREELKKCREHVEELEREHKLVISELEQSERENNTAALYRLKATDERISQELDNELRLQKQIANTLDKAEYELAKAQVEQGKMLLEEDALKKKEEQMKVERAEQAEARNRKEQQYANQTAKTVRSQHRAQQSAIFEQQQRQQHQIEEAIKSQDKANFYLKKTLSKIRRRESEEEIRQKEHIERRMQTLLKLKKDIANNRENLRALQARNKAIAKQKAAAEERKKLSVQLDGGNPSEVLIKQRRFEEFEKEKELFRYKQRQQQVDIAERILVEEERMKQKKQQQPYLFPDPEKEKEKMVKPHRRRIVKLLTDGIKTNDRTEDYQIDMAKYEDIEDSDDEDESFSPTTRTKEHLMISDPSNEGMWDKHKPYRAPKDTDGDIKLPGASKMEKDIMKKVLDKHRDGIIIKQVAGGKEFQGQPFYSKPSVIHFKDFEVGKTYKKKVILTNVSYSVNYCKLVGLTEHLKDFIDLHFDPPGQMSAGLTCELLVTFKPMLKVDKSTIDFGTSVIGETLRRSFVLSNNGALGTRFEFFKVTGMKMHTLTTAETSLGRMTTAETNIGDVSPLSDFKSKDVAKKTKTDGKEAEKPLDGSIGEEADAANEENEADSNVVDGEIGPFSSVKLEIVWQPTIPGTVDTEFSIMFDDPDSDKISITVLANAIDVPVWVERQSVDLKICMFDRLYQDTIVVNNRKSLFQEAGKYFDADTGVLEAPMVITVADQTVELDIIFKPSKAKEYNFELNCKSLINREFKIYCKGVGVHPPLELSHQVIHFHATAVDDVSTASIHVINSHMSTNEFTHPVPRIGKVGTVEPGKRCHVQICFGPHLDERVIRKEAVRMLTRAKELQALEEYKAAEDKEKDQQDQSQRSFRVIRHPMLRGICIDNTLYVELHCPTVQPELVVLSDNGRTTTEFGAVSIGQSVIKSVTIHNISERTLDFQEVIEIICPRSTLHLTLKGHGVSPVVSLSIKDGTFDMGSVLSGEYREETFKIVNTSTLAVQYSIKLDSQSLLRHAKGQSLPNFIKREATTKLLVGTQNNNGQQVFDCVPAEGTIPAGGTREITLTFAPDHPSDHYSDGIRVELFGQEEQHVFQVLGQSKLHIMYIAGGEVLTPEVESLAALPGEDLEEDEKPPPMPVLVTLRSIAKETEFITATTEIYVGCVRTMAVSQKKGMIDAGTKRPITITWVPPSDFDSNQAMETSILCTVKGDVTEQYRIMLRGIVVSE</sequence>
<keyword evidence="1" id="KW-0175">Coiled coil</keyword>
<proteinExistence type="predicted"/>
<feature type="region of interest" description="Disordered" evidence="2">
    <location>
        <begin position="1"/>
        <end position="56"/>
    </location>
</feature>
<feature type="compositionally biased region" description="Polar residues" evidence="2">
    <location>
        <begin position="201"/>
        <end position="223"/>
    </location>
</feature>
<dbReference type="EMBL" id="JAODUP010000166">
    <property type="protein sequence ID" value="KAK2158640.1"/>
    <property type="molecule type" value="Genomic_DNA"/>
</dbReference>
<name>A0AAD9JUT3_9ANNE</name>
<gene>
    <name evidence="4" type="ORF">LSH36_166g03032</name>
</gene>
<feature type="coiled-coil region" evidence="1">
    <location>
        <begin position="275"/>
        <end position="309"/>
    </location>
</feature>
<feature type="compositionally biased region" description="Basic and acidic residues" evidence="2">
    <location>
        <begin position="657"/>
        <end position="672"/>
    </location>
</feature>
<feature type="region of interest" description="Disordered" evidence="2">
    <location>
        <begin position="657"/>
        <end position="676"/>
    </location>
</feature>
<protein>
    <recommendedName>
        <fullName evidence="3">CFAP74 fourth Ig-like domain-containing protein</fullName>
    </recommendedName>
</protein>
<feature type="compositionally biased region" description="Basic and acidic residues" evidence="2">
    <location>
        <begin position="449"/>
        <end position="466"/>
    </location>
</feature>
<evidence type="ECO:0000259" key="3">
    <source>
        <dbReference type="Pfam" id="PF24798"/>
    </source>
</evidence>
<organism evidence="4 5">
    <name type="scientific">Paralvinella palmiformis</name>
    <dbReference type="NCBI Taxonomy" id="53620"/>
    <lineage>
        <taxon>Eukaryota</taxon>
        <taxon>Metazoa</taxon>
        <taxon>Spiralia</taxon>
        <taxon>Lophotrochozoa</taxon>
        <taxon>Annelida</taxon>
        <taxon>Polychaeta</taxon>
        <taxon>Sedentaria</taxon>
        <taxon>Canalipalpata</taxon>
        <taxon>Terebellida</taxon>
        <taxon>Terebelliformia</taxon>
        <taxon>Alvinellidae</taxon>
        <taxon>Paralvinella</taxon>
    </lineage>
</organism>
<evidence type="ECO:0000313" key="5">
    <source>
        <dbReference type="Proteomes" id="UP001208570"/>
    </source>
</evidence>
<feature type="coiled-coil region" evidence="1">
    <location>
        <begin position="71"/>
        <end position="119"/>
    </location>
</feature>
<dbReference type="Pfam" id="PF24798">
    <property type="entry name" value="Ig-CFAP74_4th"/>
    <property type="match status" value="1"/>
</dbReference>
<dbReference type="Pfam" id="PF24771">
    <property type="entry name" value="Ig_CFAP74_1st"/>
    <property type="match status" value="1"/>
</dbReference>
<accession>A0AAD9JUT3</accession>
<dbReference type="Gene3D" id="2.60.40.10">
    <property type="entry name" value="Immunoglobulins"/>
    <property type="match status" value="2"/>
</dbReference>
<feature type="compositionally biased region" description="Acidic residues" evidence="2">
    <location>
        <begin position="418"/>
        <end position="428"/>
    </location>
</feature>
<feature type="region of interest" description="Disordered" evidence="2">
    <location>
        <begin position="417"/>
        <end position="469"/>
    </location>
</feature>
<feature type="compositionally biased region" description="Acidic residues" evidence="2">
    <location>
        <begin position="1"/>
        <end position="30"/>
    </location>
</feature>
<dbReference type="Proteomes" id="UP001208570">
    <property type="component" value="Unassembled WGS sequence"/>
</dbReference>
<reference evidence="4" key="1">
    <citation type="journal article" date="2023" name="Mol. Biol. Evol.">
        <title>Third-Generation Sequencing Reveals the Adaptive Role of the Epigenome in Three Deep-Sea Polychaetes.</title>
        <authorList>
            <person name="Perez M."/>
            <person name="Aroh O."/>
            <person name="Sun Y."/>
            <person name="Lan Y."/>
            <person name="Juniper S.K."/>
            <person name="Young C.R."/>
            <person name="Angers B."/>
            <person name="Qian P.Y."/>
        </authorList>
    </citation>
    <scope>NUCLEOTIDE SEQUENCE</scope>
    <source>
        <strain evidence="4">P08H-3</strain>
    </source>
</reference>
<keyword evidence="5" id="KW-1185">Reference proteome</keyword>
<evidence type="ECO:0000256" key="2">
    <source>
        <dbReference type="SAM" id="MobiDB-lite"/>
    </source>
</evidence>
<feature type="domain" description="CFAP74 fourth Ig-like" evidence="3">
    <location>
        <begin position="750"/>
        <end position="841"/>
    </location>
</feature>
<dbReference type="InterPro" id="IPR013783">
    <property type="entry name" value="Ig-like_fold"/>
</dbReference>
<dbReference type="PANTHER" id="PTHR22538:SF0">
    <property type="entry name" value="CILIA- AND FLAGELLA-ASSOCIATED PROTEIN 74"/>
    <property type="match status" value="1"/>
</dbReference>
<evidence type="ECO:0000256" key="1">
    <source>
        <dbReference type="SAM" id="Coils"/>
    </source>
</evidence>
<evidence type="ECO:0000313" key="4">
    <source>
        <dbReference type="EMBL" id="KAK2158640.1"/>
    </source>
</evidence>
<dbReference type="PANTHER" id="PTHR22538">
    <property type="entry name" value="CILIA- AND FLAGELLA-ASSOCIATED PROTEIN 74"/>
    <property type="match status" value="1"/>
</dbReference>
<feature type="compositionally biased region" description="Basic and acidic residues" evidence="2">
    <location>
        <begin position="187"/>
        <end position="200"/>
    </location>
</feature>
<comment type="caution">
    <text evidence="4">The sequence shown here is derived from an EMBL/GenBank/DDBJ whole genome shotgun (WGS) entry which is preliminary data.</text>
</comment>